<accession>A0A072N0H0</accession>
<dbReference type="EMBL" id="ANIE01000006">
    <property type="protein sequence ID" value="KEF31144.1"/>
    <property type="molecule type" value="Genomic_DNA"/>
</dbReference>
<evidence type="ECO:0000256" key="7">
    <source>
        <dbReference type="ARBA" id="ARBA00022927"/>
    </source>
</evidence>
<dbReference type="Proteomes" id="UP000035057">
    <property type="component" value="Unassembled WGS sequence"/>
</dbReference>
<keyword evidence="8 13" id="KW-0472">Membrane</keyword>
<reference evidence="14 15" key="1">
    <citation type="submission" date="2012-12" db="EMBL/GenBank/DDBJ databases">
        <title>Genome assembly of Marinobacter sp. AK21.</title>
        <authorList>
            <person name="Khatri I."/>
            <person name="Kumar R."/>
            <person name="Vaidya B."/>
            <person name="Subramanian S."/>
            <person name="Pinnaka A."/>
        </authorList>
    </citation>
    <scope>NUCLEOTIDE SEQUENCE [LARGE SCALE GENOMIC DNA]</scope>
    <source>
        <strain evidence="14 15">AK21</strain>
    </source>
</reference>
<dbReference type="PATRIC" id="fig|1137280.3.peg.2112"/>
<evidence type="ECO:0000313" key="14">
    <source>
        <dbReference type="EMBL" id="KEF31144.1"/>
    </source>
</evidence>
<comment type="subunit">
    <text evidence="3 13">Monomer.</text>
</comment>
<dbReference type="PROSITE" id="PS51257">
    <property type="entry name" value="PROKAR_LIPOPROTEIN"/>
    <property type="match status" value="1"/>
</dbReference>
<dbReference type="Pfam" id="PF03550">
    <property type="entry name" value="LolB"/>
    <property type="match status" value="1"/>
</dbReference>
<protein>
    <recommendedName>
        <fullName evidence="4 13">Outer-membrane lipoprotein LolB</fullName>
    </recommendedName>
</protein>
<evidence type="ECO:0000256" key="9">
    <source>
        <dbReference type="ARBA" id="ARBA00023139"/>
    </source>
</evidence>
<organism evidence="14 15">
    <name type="scientific">Marinobacter nitratireducens</name>
    <dbReference type="NCBI Taxonomy" id="1137280"/>
    <lineage>
        <taxon>Bacteria</taxon>
        <taxon>Pseudomonadati</taxon>
        <taxon>Pseudomonadota</taxon>
        <taxon>Gammaproteobacteria</taxon>
        <taxon>Pseudomonadales</taxon>
        <taxon>Marinobacteraceae</taxon>
        <taxon>Marinobacter</taxon>
    </lineage>
</organism>
<name>A0A072N0H0_9GAMM</name>
<evidence type="ECO:0000256" key="3">
    <source>
        <dbReference type="ARBA" id="ARBA00011245"/>
    </source>
</evidence>
<evidence type="ECO:0000256" key="4">
    <source>
        <dbReference type="ARBA" id="ARBA00016202"/>
    </source>
</evidence>
<dbReference type="InterPro" id="IPR029046">
    <property type="entry name" value="LolA/LolB/LppX"/>
</dbReference>
<dbReference type="NCBIfam" id="TIGR00548">
    <property type="entry name" value="lolB"/>
    <property type="match status" value="1"/>
</dbReference>
<dbReference type="RefSeq" id="WP_036131794.1">
    <property type="nucleotide sequence ID" value="NZ_ANIE01000006.1"/>
</dbReference>
<keyword evidence="9 13" id="KW-0564">Palmitate</keyword>
<comment type="function">
    <text evidence="13">Plays a critical role in the incorporation of lipoproteins in the outer membrane after they are released by the LolA protein.</text>
</comment>
<dbReference type="HAMAP" id="MF_00233">
    <property type="entry name" value="LolB"/>
    <property type="match status" value="1"/>
</dbReference>
<evidence type="ECO:0000256" key="1">
    <source>
        <dbReference type="ARBA" id="ARBA00004459"/>
    </source>
</evidence>
<proteinExistence type="inferred from homology"/>
<dbReference type="GO" id="GO:0015031">
    <property type="term" value="P:protein transport"/>
    <property type="evidence" value="ECO:0007669"/>
    <property type="project" value="UniProtKB-KW"/>
</dbReference>
<dbReference type="GO" id="GO:0009279">
    <property type="term" value="C:cell outer membrane"/>
    <property type="evidence" value="ECO:0007669"/>
    <property type="project" value="UniProtKB-SubCell"/>
</dbReference>
<keyword evidence="5 13" id="KW-0813">Transport</keyword>
<keyword evidence="15" id="KW-1185">Reference proteome</keyword>
<evidence type="ECO:0000313" key="15">
    <source>
        <dbReference type="Proteomes" id="UP000035057"/>
    </source>
</evidence>
<comment type="subcellular location">
    <subcellularLocation>
        <location evidence="1 13">Cell outer membrane</location>
        <topology evidence="1 13">Lipid-anchor</topology>
    </subcellularLocation>
</comment>
<keyword evidence="12 13" id="KW-0449">Lipoprotein</keyword>
<dbReference type="OrthoDB" id="9797618at2"/>
<comment type="caution">
    <text evidence="14">The sequence shown here is derived from an EMBL/GenBank/DDBJ whole genome shotgun (WGS) entry which is preliminary data.</text>
</comment>
<evidence type="ECO:0000256" key="2">
    <source>
        <dbReference type="ARBA" id="ARBA00009696"/>
    </source>
</evidence>
<dbReference type="AlphaFoldDB" id="A0A072N0H0"/>
<keyword evidence="10 13" id="KW-0143">Chaperone</keyword>
<keyword evidence="6 13" id="KW-0732">Signal</keyword>
<dbReference type="InterPro" id="IPR004565">
    <property type="entry name" value="OM_lipoprot_LolB"/>
</dbReference>
<gene>
    <name evidence="13" type="primary">lolB</name>
    <name evidence="14" type="ORF">D777_02297</name>
</gene>
<evidence type="ECO:0000256" key="5">
    <source>
        <dbReference type="ARBA" id="ARBA00022448"/>
    </source>
</evidence>
<dbReference type="GO" id="GO:0044874">
    <property type="term" value="P:lipoprotein localization to outer membrane"/>
    <property type="evidence" value="ECO:0007669"/>
    <property type="project" value="UniProtKB-UniRule"/>
</dbReference>
<comment type="similarity">
    <text evidence="2 13">Belongs to the LolB family.</text>
</comment>
<evidence type="ECO:0000256" key="10">
    <source>
        <dbReference type="ARBA" id="ARBA00023186"/>
    </source>
</evidence>
<evidence type="ECO:0000256" key="12">
    <source>
        <dbReference type="ARBA" id="ARBA00023288"/>
    </source>
</evidence>
<dbReference type="Gene3D" id="2.50.20.10">
    <property type="entry name" value="Lipoprotein localisation LolA/LolB/LppX"/>
    <property type="match status" value="1"/>
</dbReference>
<evidence type="ECO:0000256" key="11">
    <source>
        <dbReference type="ARBA" id="ARBA00023237"/>
    </source>
</evidence>
<keyword evidence="11 13" id="KW-0998">Cell outer membrane</keyword>
<dbReference type="CDD" id="cd16326">
    <property type="entry name" value="LolB"/>
    <property type="match status" value="1"/>
</dbReference>
<evidence type="ECO:0000256" key="13">
    <source>
        <dbReference type="HAMAP-Rule" id="MF_00233"/>
    </source>
</evidence>
<keyword evidence="7 13" id="KW-0653">Protein transport</keyword>
<dbReference type="SUPFAM" id="SSF89392">
    <property type="entry name" value="Prokaryotic lipoproteins and lipoprotein localization factors"/>
    <property type="match status" value="1"/>
</dbReference>
<dbReference type="STRING" id="1137280.D777_02297"/>
<sequence length="212" mass="23726">MRQRARLWLILPIITLLGACTTIQVEPLPDGMTDQPPAGWAGRSETLSTFQHWRLIGKLAVKQPSDSGSAIINHWIQDGEAYDLALSSAFLGMGRTSLKGVPGFMELTLPNGDTYRSNEPEALVEAATGWQLPINHLTWWIRGLPAPGDDFRLLFDQSEQLAMIRQAGWEIRYDRWQQFLSGYPALPARITALKGDKRVRLVVSEWNGEASD</sequence>
<evidence type="ECO:0000256" key="6">
    <source>
        <dbReference type="ARBA" id="ARBA00022729"/>
    </source>
</evidence>
<evidence type="ECO:0000256" key="8">
    <source>
        <dbReference type="ARBA" id="ARBA00023136"/>
    </source>
</evidence>